<evidence type="ECO:0000256" key="1">
    <source>
        <dbReference type="ARBA" id="ARBA00007637"/>
    </source>
</evidence>
<dbReference type="Proteomes" id="UP000824105">
    <property type="component" value="Unassembled WGS sequence"/>
</dbReference>
<accession>A0A9D2FJT1</accession>
<dbReference type="EMBL" id="DXBF01000031">
    <property type="protein sequence ID" value="HIZ61847.1"/>
    <property type="molecule type" value="Genomic_DNA"/>
</dbReference>
<feature type="domain" description="NAD-dependent epimerase/dehydratase" evidence="2">
    <location>
        <begin position="3"/>
        <end position="242"/>
    </location>
</feature>
<comment type="caution">
    <text evidence="3">The sequence shown here is derived from an EMBL/GenBank/DDBJ whole genome shotgun (WGS) entry which is preliminary data.</text>
</comment>
<comment type="similarity">
    <text evidence="1">Belongs to the NAD(P)-dependent epimerase/dehydratase family.</text>
</comment>
<organism evidence="3 4">
    <name type="scientific">Candidatus Gemmiger avistercoris</name>
    <dbReference type="NCBI Taxonomy" id="2838606"/>
    <lineage>
        <taxon>Bacteria</taxon>
        <taxon>Bacillati</taxon>
        <taxon>Bacillota</taxon>
        <taxon>Clostridia</taxon>
        <taxon>Eubacteriales</taxon>
        <taxon>Gemmiger</taxon>
    </lineage>
</organism>
<dbReference type="AlphaFoldDB" id="A0A9D2FJT1"/>
<dbReference type="Gene3D" id="3.40.50.720">
    <property type="entry name" value="NAD(P)-binding Rossmann-like Domain"/>
    <property type="match status" value="1"/>
</dbReference>
<evidence type="ECO:0000313" key="3">
    <source>
        <dbReference type="EMBL" id="HIZ61847.1"/>
    </source>
</evidence>
<proteinExistence type="inferred from homology"/>
<dbReference type="PANTHER" id="PTHR43000">
    <property type="entry name" value="DTDP-D-GLUCOSE 4,6-DEHYDRATASE-RELATED"/>
    <property type="match status" value="1"/>
</dbReference>
<reference evidence="3" key="1">
    <citation type="journal article" date="2021" name="PeerJ">
        <title>Extensive microbial diversity within the chicken gut microbiome revealed by metagenomics and culture.</title>
        <authorList>
            <person name="Gilroy R."/>
            <person name="Ravi A."/>
            <person name="Getino M."/>
            <person name="Pursley I."/>
            <person name="Horton D.L."/>
            <person name="Alikhan N.F."/>
            <person name="Baker D."/>
            <person name="Gharbi K."/>
            <person name="Hall N."/>
            <person name="Watson M."/>
            <person name="Adriaenssens E.M."/>
            <person name="Foster-Nyarko E."/>
            <person name="Jarju S."/>
            <person name="Secka A."/>
            <person name="Antonio M."/>
            <person name="Oren A."/>
            <person name="Chaudhuri R.R."/>
            <person name="La Ragione R."/>
            <person name="Hildebrand F."/>
            <person name="Pallen M.J."/>
        </authorList>
    </citation>
    <scope>NUCLEOTIDE SEQUENCE</scope>
    <source>
        <strain evidence="3">CHK188-11489</strain>
    </source>
</reference>
<reference evidence="3" key="2">
    <citation type="submission" date="2021-04" db="EMBL/GenBank/DDBJ databases">
        <authorList>
            <person name="Gilroy R."/>
        </authorList>
    </citation>
    <scope>NUCLEOTIDE SEQUENCE</scope>
    <source>
        <strain evidence="3">CHK188-11489</strain>
    </source>
</reference>
<sequence length="344" mass="39081">MKVLVTGAAGFIGGQLWHALWKRGDEVVGIDNFSYGNLDNLKFDDHDFGPEVRRMDIRDREAIPALFEQEKFDVVYNIAGIAPLPDCQSDPVQAVEVNTLGLVHLLECARRTGVRQLVQASTNAMYENETEFPTVEDRFAPPTLIYPNTKYCGERFCQSFADTYGMTVTCLRFANVYGPHIDCLRKQPPFVGYMIRELYYDRVPEFHSDGNQRRDYIYVDDLIALALRVVERPQPGFDAVNVSSNQSYSVRELYATACRLMHKDIAAKYCPSSHYWAKYPELYGGAYGIKPEILDHEVNKFSLCDNAHAREVYGWTPQVDIETGLARVIEEECKMLAARDAAAE</sequence>
<evidence type="ECO:0000313" key="4">
    <source>
        <dbReference type="Proteomes" id="UP000824105"/>
    </source>
</evidence>
<gene>
    <name evidence="3" type="ORF">H9724_03650</name>
</gene>
<protein>
    <submittedName>
        <fullName evidence="3">NAD-dependent epimerase/dehydratase family protein</fullName>
    </submittedName>
</protein>
<dbReference type="InterPro" id="IPR001509">
    <property type="entry name" value="Epimerase_deHydtase"/>
</dbReference>
<dbReference type="InterPro" id="IPR036291">
    <property type="entry name" value="NAD(P)-bd_dom_sf"/>
</dbReference>
<dbReference type="SUPFAM" id="SSF51735">
    <property type="entry name" value="NAD(P)-binding Rossmann-fold domains"/>
    <property type="match status" value="1"/>
</dbReference>
<evidence type="ECO:0000259" key="2">
    <source>
        <dbReference type="Pfam" id="PF01370"/>
    </source>
</evidence>
<dbReference type="Pfam" id="PF01370">
    <property type="entry name" value="Epimerase"/>
    <property type="match status" value="1"/>
</dbReference>
<name>A0A9D2FJT1_9FIRM</name>